<evidence type="ECO:0000313" key="7">
    <source>
        <dbReference type="EMBL" id="MCJ2380528.1"/>
    </source>
</evidence>
<gene>
    <name evidence="7" type="ORF">MUN53_07895</name>
</gene>
<evidence type="ECO:0000256" key="2">
    <source>
        <dbReference type="ARBA" id="ARBA00022578"/>
    </source>
</evidence>
<keyword evidence="4" id="KW-0233">DNA recombination</keyword>
<evidence type="ECO:0000259" key="6">
    <source>
        <dbReference type="Pfam" id="PF14294"/>
    </source>
</evidence>
<dbReference type="SUPFAM" id="SSF53098">
    <property type="entry name" value="Ribonuclease H-like"/>
    <property type="match status" value="1"/>
</dbReference>
<keyword evidence="8" id="KW-1185">Reference proteome</keyword>
<feature type="domain" description="Transposase IS4-like" evidence="5">
    <location>
        <begin position="98"/>
        <end position="305"/>
    </location>
</feature>
<evidence type="ECO:0000313" key="8">
    <source>
        <dbReference type="Proteomes" id="UP001165444"/>
    </source>
</evidence>
<protein>
    <submittedName>
        <fullName evidence="7">IS4 family transposase</fullName>
    </submittedName>
</protein>
<dbReference type="Pfam" id="PF14294">
    <property type="entry name" value="DUF4372"/>
    <property type="match status" value="1"/>
</dbReference>
<evidence type="ECO:0000256" key="3">
    <source>
        <dbReference type="ARBA" id="ARBA00023125"/>
    </source>
</evidence>
<accession>A0ABT0C0H6</accession>
<evidence type="ECO:0000256" key="1">
    <source>
        <dbReference type="ARBA" id="ARBA00010075"/>
    </source>
</evidence>
<dbReference type="InterPro" id="IPR025399">
    <property type="entry name" value="DUF4372"/>
</dbReference>
<dbReference type="InterPro" id="IPR012337">
    <property type="entry name" value="RNaseH-like_sf"/>
</dbReference>
<dbReference type="PANTHER" id="PTHR33258:SF1">
    <property type="entry name" value="TRANSPOSASE INSL FOR INSERTION SEQUENCE ELEMENT IS186A-RELATED"/>
    <property type="match status" value="1"/>
</dbReference>
<evidence type="ECO:0000259" key="5">
    <source>
        <dbReference type="Pfam" id="PF01609"/>
    </source>
</evidence>
<comment type="caution">
    <text evidence="7">The sequence shown here is derived from an EMBL/GenBank/DDBJ whole genome shotgun (WGS) entry which is preliminary data.</text>
</comment>
<dbReference type="Proteomes" id="UP001165444">
    <property type="component" value="Unassembled WGS sequence"/>
</dbReference>
<dbReference type="EMBL" id="JAKZMM010000016">
    <property type="protein sequence ID" value="MCJ2380528.1"/>
    <property type="molecule type" value="Genomic_DNA"/>
</dbReference>
<reference evidence="7 8" key="1">
    <citation type="submission" date="2022-03" db="EMBL/GenBank/DDBJ databases">
        <title>Parabacteroides sp. nov. isolated from swine feces.</title>
        <authorList>
            <person name="Bak J.E."/>
        </authorList>
    </citation>
    <scope>NUCLEOTIDE SEQUENCE [LARGE SCALE GENOMIC DNA]</scope>
    <source>
        <strain evidence="7 8">AGMB00274</strain>
    </source>
</reference>
<keyword evidence="2" id="KW-0815">Transposition</keyword>
<dbReference type="InterPro" id="IPR002559">
    <property type="entry name" value="Transposase_11"/>
</dbReference>
<dbReference type="Pfam" id="PF01609">
    <property type="entry name" value="DDE_Tnp_1"/>
    <property type="match status" value="1"/>
</dbReference>
<dbReference type="NCBIfam" id="NF033592">
    <property type="entry name" value="transpos_IS4_1"/>
    <property type="match status" value="1"/>
</dbReference>
<feature type="domain" description="DUF4372" evidence="6">
    <location>
        <begin position="2"/>
        <end position="43"/>
    </location>
</feature>
<name>A0ABT0C0H6_9BACT</name>
<organism evidence="7 8">
    <name type="scientific">Parabacteroides faecalis</name>
    <dbReference type="NCBI Taxonomy" id="2924040"/>
    <lineage>
        <taxon>Bacteria</taxon>
        <taxon>Pseudomonadati</taxon>
        <taxon>Bacteroidota</taxon>
        <taxon>Bacteroidia</taxon>
        <taxon>Bacteroidales</taxon>
        <taxon>Tannerellaceae</taxon>
        <taxon>Parabacteroides</taxon>
    </lineage>
</organism>
<sequence length="366" mass="42511">MKTYSCWNHFLVMLWAQLTGRESLRDIESSLRAHKDKLYRLGMGKNISRNNLSHANATHEVSIYRDFAQKVMNITLSQVGTEEKELFTLSDGFNLSGLFAVDSSTVYLDLTKFNWSVPQRGRGGIKLHTLYDILREVPVLCLITGHEERDQTFMENYPYRKGGMYVFDKAYIKTASMKEIDSISAYFVVRRKRGMSYSVIKELTAAVAPIYGDKEISFSNRWARKGYPGNLRLVQYYSMERNEVLDFLTNNFQLPAMTIAESYRNRWNIELFFRWIKQHLYVTRFYGTSANAVSIQIYVAVSAYCQVALAKALYGFKGTTYELLRVLSVSLFERQPLKDVLDRYEDSVKEEANQSYLWPSLFDDVN</sequence>
<proteinExistence type="inferred from homology"/>
<keyword evidence="3" id="KW-0238">DNA-binding</keyword>
<evidence type="ECO:0000256" key="4">
    <source>
        <dbReference type="ARBA" id="ARBA00023172"/>
    </source>
</evidence>
<dbReference type="InterPro" id="IPR047952">
    <property type="entry name" value="Transpos_IS4"/>
</dbReference>
<comment type="similarity">
    <text evidence="1">Belongs to the transposase 11 family.</text>
</comment>
<dbReference type="PANTHER" id="PTHR33258">
    <property type="entry name" value="TRANSPOSASE INSL FOR INSERTION SEQUENCE ELEMENT IS186A-RELATED"/>
    <property type="match status" value="1"/>
</dbReference>